<protein>
    <submittedName>
        <fullName evidence="1">Uncharacterized protein</fullName>
    </submittedName>
</protein>
<accession>X0Y1Y3</accession>
<gene>
    <name evidence="1" type="ORF">S01H1_83997</name>
</gene>
<comment type="caution">
    <text evidence="1">The sequence shown here is derived from an EMBL/GenBank/DDBJ whole genome shotgun (WGS) entry which is preliminary data.</text>
</comment>
<dbReference type="AlphaFoldDB" id="X0Y1Y3"/>
<sequence length="58" mass="6465">VLGTTNGCVSYLPTAAEIPFGGYEVDGSMQYYMQLWLKPECEQVVLDEAEKLLKGLHE</sequence>
<proteinExistence type="predicted"/>
<feature type="non-terminal residue" evidence="1">
    <location>
        <position position="1"/>
    </location>
</feature>
<evidence type="ECO:0000313" key="1">
    <source>
        <dbReference type="EMBL" id="GAG49700.1"/>
    </source>
</evidence>
<reference evidence="1" key="1">
    <citation type="journal article" date="2014" name="Front. Microbiol.">
        <title>High frequency of phylogenetically diverse reductive dehalogenase-homologous genes in deep subseafloor sedimentary metagenomes.</title>
        <authorList>
            <person name="Kawai M."/>
            <person name="Futagami T."/>
            <person name="Toyoda A."/>
            <person name="Takaki Y."/>
            <person name="Nishi S."/>
            <person name="Hori S."/>
            <person name="Arai W."/>
            <person name="Tsubouchi T."/>
            <person name="Morono Y."/>
            <person name="Uchiyama I."/>
            <person name="Ito T."/>
            <person name="Fujiyama A."/>
            <person name="Inagaki F."/>
            <person name="Takami H."/>
        </authorList>
    </citation>
    <scope>NUCLEOTIDE SEQUENCE</scope>
    <source>
        <strain evidence="1">Expedition CK06-06</strain>
    </source>
</reference>
<dbReference type="EMBL" id="BARS01057235">
    <property type="protein sequence ID" value="GAG49700.1"/>
    <property type="molecule type" value="Genomic_DNA"/>
</dbReference>
<name>X0Y1Y3_9ZZZZ</name>
<organism evidence="1">
    <name type="scientific">marine sediment metagenome</name>
    <dbReference type="NCBI Taxonomy" id="412755"/>
    <lineage>
        <taxon>unclassified sequences</taxon>
        <taxon>metagenomes</taxon>
        <taxon>ecological metagenomes</taxon>
    </lineage>
</organism>